<feature type="compositionally biased region" description="Polar residues" evidence="1">
    <location>
        <begin position="43"/>
        <end position="52"/>
    </location>
</feature>
<protein>
    <submittedName>
        <fullName evidence="2">Uncharacterized protein</fullName>
    </submittedName>
</protein>
<gene>
    <name evidence="2" type="ORF">HNQ36_004888</name>
</gene>
<comment type="caution">
    <text evidence="2">The sequence shown here is derived from an EMBL/GenBank/DDBJ whole genome shotgun (WGS) entry which is preliminary data.</text>
</comment>
<evidence type="ECO:0000313" key="3">
    <source>
        <dbReference type="Proteomes" id="UP000521227"/>
    </source>
</evidence>
<sequence length="52" mass="5524">MGNRNNPNQNPGQQSQNPGQKSAAGRRAEARPAAGSSRKPDQQDQQSQKGGH</sequence>
<accession>A0A840N8D3</accession>
<reference evidence="2 3" key="1">
    <citation type="submission" date="2020-08" db="EMBL/GenBank/DDBJ databases">
        <title>Genomic Encyclopedia of Type Strains, Phase IV (KMG-IV): sequencing the most valuable type-strain genomes for metagenomic binning, comparative biology and taxonomic classification.</title>
        <authorList>
            <person name="Goeker M."/>
        </authorList>
    </citation>
    <scope>NUCLEOTIDE SEQUENCE [LARGE SCALE GENOMIC DNA]</scope>
    <source>
        <strain evidence="2 3">DSM 17498</strain>
    </source>
</reference>
<proteinExistence type="predicted"/>
<evidence type="ECO:0000313" key="2">
    <source>
        <dbReference type="EMBL" id="MBB5054877.1"/>
    </source>
</evidence>
<dbReference type="EMBL" id="JACHIJ010000009">
    <property type="protein sequence ID" value="MBB5054877.1"/>
    <property type="molecule type" value="Genomic_DNA"/>
</dbReference>
<dbReference type="RefSeq" id="WP_184090096.1">
    <property type="nucleotide sequence ID" value="NZ_JACHIJ010000009.1"/>
</dbReference>
<feature type="region of interest" description="Disordered" evidence="1">
    <location>
        <begin position="1"/>
        <end position="52"/>
    </location>
</feature>
<feature type="compositionally biased region" description="Low complexity" evidence="1">
    <location>
        <begin position="1"/>
        <end position="37"/>
    </location>
</feature>
<evidence type="ECO:0000256" key="1">
    <source>
        <dbReference type="SAM" id="MobiDB-lite"/>
    </source>
</evidence>
<dbReference type="AlphaFoldDB" id="A0A840N8D3"/>
<dbReference type="Proteomes" id="UP000521227">
    <property type="component" value="Unassembled WGS sequence"/>
</dbReference>
<name>A0A840N8D3_9BRAD</name>
<organism evidence="2 3">
    <name type="scientific">Afipia massiliensis</name>
    <dbReference type="NCBI Taxonomy" id="211460"/>
    <lineage>
        <taxon>Bacteria</taxon>
        <taxon>Pseudomonadati</taxon>
        <taxon>Pseudomonadota</taxon>
        <taxon>Alphaproteobacteria</taxon>
        <taxon>Hyphomicrobiales</taxon>
        <taxon>Nitrobacteraceae</taxon>
        <taxon>Afipia</taxon>
    </lineage>
</organism>